<dbReference type="PROSITE" id="PS51411">
    <property type="entry name" value="PSP1_C"/>
    <property type="match status" value="1"/>
</dbReference>
<protein>
    <recommendedName>
        <fullName evidence="2">PSP1 C-terminal domain-containing protein</fullName>
    </recommendedName>
</protein>
<sequence>MNVFDWLSHMDVPSGQRFDVVEVKFKGGRKEYFRNINQLEFITGDFVVCEMASGQHIGTVSLQGELVRLQMKRKSIQMNDDLHVIYRVASEKDLDKFTQAMAREMPTLYRTREIIRDMKLNMKLSDVEYQADNTKTTFYYSSEERVDFRELIKSLASEFKVRIEMRQISLRQEASRLGGLGSCGRELCCSTWLTDFKNISTAAARYQNLSLNPAKLSGQCGRLKCCLNYELETYIDALRDIPTVDAPLKTKKGVATLQKTDIFKKIMWFGFDKDTNWYPVPIDKVLEIIELNKKDIIPESLEILTPEPEKGLDKVPGKLNSDLENLDKKYSDEQKKKKKKKSRSGKNRGNGPENSAGDNAGGESGNINPGSNAGNAPSNKGNNQNQGQRNRGNNQGEGPRNRGNNNGDEPREKGNNPNEGQRNRGNNQGNEPRNKGNNNPGGEPRNKGNNTPEGGNRNPEGGNRNPEGNRNNRNRNRGQQKPAGGPPPPPQERSEG</sequence>
<feature type="compositionally biased region" description="Low complexity" evidence="1">
    <location>
        <begin position="448"/>
        <end position="471"/>
    </location>
</feature>
<feature type="domain" description="PSP1 C-terminal" evidence="2">
    <location>
        <begin position="83"/>
        <end position="168"/>
    </location>
</feature>
<dbReference type="NCBIfam" id="NF041131">
    <property type="entry name" value="RicT_YaaT_fam"/>
    <property type="match status" value="1"/>
</dbReference>
<dbReference type="InterPro" id="IPR007557">
    <property type="entry name" value="PSP1_C"/>
</dbReference>
<evidence type="ECO:0000313" key="3">
    <source>
        <dbReference type="EMBL" id="GGN08835.1"/>
    </source>
</evidence>
<dbReference type="PANTHER" id="PTHR43830">
    <property type="entry name" value="PROTEIN PSP1"/>
    <property type="match status" value="1"/>
</dbReference>
<reference evidence="4" key="1">
    <citation type="journal article" date="2019" name="Int. J. Syst. Evol. Microbiol.">
        <title>The Global Catalogue of Microorganisms (GCM) 10K type strain sequencing project: providing services to taxonomists for standard genome sequencing and annotation.</title>
        <authorList>
            <consortium name="The Broad Institute Genomics Platform"/>
            <consortium name="The Broad Institute Genome Sequencing Center for Infectious Disease"/>
            <person name="Wu L."/>
            <person name="Ma J."/>
        </authorList>
    </citation>
    <scope>NUCLEOTIDE SEQUENCE [LARGE SCALE GENOMIC DNA]</scope>
    <source>
        <strain evidence="4">CGMCC 1.6375</strain>
    </source>
</reference>
<dbReference type="Proteomes" id="UP000632339">
    <property type="component" value="Unassembled WGS sequence"/>
</dbReference>
<feature type="compositionally biased region" description="Basic and acidic residues" evidence="1">
    <location>
        <begin position="325"/>
        <end position="335"/>
    </location>
</feature>
<evidence type="ECO:0000259" key="2">
    <source>
        <dbReference type="PROSITE" id="PS51411"/>
    </source>
</evidence>
<feature type="compositionally biased region" description="Polar residues" evidence="1">
    <location>
        <begin position="365"/>
        <end position="378"/>
    </location>
</feature>
<dbReference type="RefSeq" id="WP_157505119.1">
    <property type="nucleotide sequence ID" value="NZ_BMLI01000003.1"/>
</dbReference>
<evidence type="ECO:0000256" key="1">
    <source>
        <dbReference type="SAM" id="MobiDB-lite"/>
    </source>
</evidence>
<gene>
    <name evidence="3" type="ORF">GCM10010967_50770</name>
</gene>
<name>A0ABQ2IEL8_9BACT</name>
<dbReference type="InterPro" id="IPR047767">
    <property type="entry name" value="PSP1-like"/>
</dbReference>
<feature type="compositionally biased region" description="Basic residues" evidence="1">
    <location>
        <begin position="336"/>
        <end position="346"/>
    </location>
</feature>
<keyword evidence="4" id="KW-1185">Reference proteome</keyword>
<feature type="region of interest" description="Disordered" evidence="1">
    <location>
        <begin position="308"/>
        <end position="496"/>
    </location>
</feature>
<dbReference type="Pfam" id="PF04468">
    <property type="entry name" value="PSP1"/>
    <property type="match status" value="1"/>
</dbReference>
<feature type="compositionally biased region" description="Low complexity" evidence="1">
    <location>
        <begin position="379"/>
        <end position="407"/>
    </location>
</feature>
<accession>A0ABQ2IEL8</accession>
<dbReference type="PANTHER" id="PTHR43830:SF3">
    <property type="entry name" value="PROTEIN PSP1"/>
    <property type="match status" value="1"/>
</dbReference>
<organism evidence="3 4">
    <name type="scientific">Dyadobacter beijingensis</name>
    <dbReference type="NCBI Taxonomy" id="365489"/>
    <lineage>
        <taxon>Bacteria</taxon>
        <taxon>Pseudomonadati</taxon>
        <taxon>Bacteroidota</taxon>
        <taxon>Cytophagia</taxon>
        <taxon>Cytophagales</taxon>
        <taxon>Spirosomataceae</taxon>
        <taxon>Dyadobacter</taxon>
    </lineage>
</organism>
<feature type="compositionally biased region" description="Pro residues" evidence="1">
    <location>
        <begin position="484"/>
        <end position="496"/>
    </location>
</feature>
<evidence type="ECO:0000313" key="4">
    <source>
        <dbReference type="Proteomes" id="UP000632339"/>
    </source>
</evidence>
<dbReference type="EMBL" id="BMLI01000003">
    <property type="protein sequence ID" value="GGN08835.1"/>
    <property type="molecule type" value="Genomic_DNA"/>
</dbReference>
<proteinExistence type="predicted"/>
<feature type="compositionally biased region" description="Low complexity" evidence="1">
    <location>
        <begin position="415"/>
        <end position="431"/>
    </location>
</feature>
<comment type="caution">
    <text evidence="3">The sequence shown here is derived from an EMBL/GenBank/DDBJ whole genome shotgun (WGS) entry which is preliminary data.</text>
</comment>